<feature type="region of interest" description="Disordered" evidence="5">
    <location>
        <begin position="1"/>
        <end position="65"/>
    </location>
</feature>
<evidence type="ECO:0000259" key="6">
    <source>
        <dbReference type="Pfam" id="PF07807"/>
    </source>
</evidence>
<comment type="subcellular location">
    <subcellularLocation>
        <location evidence="1">Nucleus</location>
    </subcellularLocation>
</comment>
<feature type="compositionally biased region" description="Basic and acidic residues" evidence="5">
    <location>
        <begin position="277"/>
        <end position="286"/>
    </location>
</feature>
<feature type="domain" description="RED-like N-terminal" evidence="7">
    <location>
        <begin position="53"/>
        <end position="276"/>
    </location>
</feature>
<dbReference type="STRING" id="6290.A0A0N4WD41"/>
<name>A0A0N4WD41_HAEPC</name>
<evidence type="ECO:0000256" key="3">
    <source>
        <dbReference type="ARBA" id="ARBA00022737"/>
    </source>
</evidence>
<protein>
    <submittedName>
        <fullName evidence="10">RED_N domain-containing protein</fullName>
    </submittedName>
</protein>
<proteinExistence type="inferred from homology"/>
<dbReference type="Pfam" id="PF07808">
    <property type="entry name" value="RED_N"/>
    <property type="match status" value="1"/>
</dbReference>
<dbReference type="InterPro" id="IPR012492">
    <property type="entry name" value="RED_C"/>
</dbReference>
<reference evidence="10" key="1">
    <citation type="submission" date="2017-02" db="UniProtKB">
        <authorList>
            <consortium name="WormBaseParasite"/>
        </authorList>
    </citation>
    <scope>IDENTIFICATION</scope>
</reference>
<dbReference type="OrthoDB" id="3366823at2759"/>
<sequence length="516" mass="60539">METGNLRNEDFRKLLTAPKKVLPEGSGSGGASHSFTHRHQAKPEKKKGGGGHKHKKEKIESNEDEANLKEILKNYRDRALERRLKGNDDNDEIVKLAAAYRAMPGDARAVTDKANLRRQAIEESKYLGGDMEHTHLVKGLDYSLLNKVRSEINKSQTEVDTVDELELAFPPHLIFQDQKGVDAVEKMSDNRMVRGIHRILFKNELPLRNELFGKGRMAYVVDMEDEEADIPTTLLRSVHDCPKAESNANINANNMLISKLTQVLSYLRADHKKKKKPEMTEEEAKKYQSQSIYDNETEYAPKRDKDKDRRDKDRDQKKDRNYFETKDDRNKRDDRDRRDKDRDRRGGREHDRRDRDKDRDRERDRERERERDKERKEREERDKEKRLEEKMEKRRKEAEGGGYDECYPGGLAEMAGGWDSDEEDLTMMDMGSKKSTIKRWEFDNDDDYEKFQGSREAMPKAAYQYGVKTGDGRKTRKSVDVNKKIDKELNQITKLIEKRKGALEEDSFRDYKRPKF</sequence>
<dbReference type="PANTHER" id="PTHR12765">
    <property type="entry name" value="RED PROTEIN IK FACTOR CYTOKINE IK"/>
    <property type="match status" value="1"/>
</dbReference>
<evidence type="ECO:0000256" key="2">
    <source>
        <dbReference type="ARBA" id="ARBA00006660"/>
    </source>
</evidence>
<dbReference type="EMBL" id="UZAF01016867">
    <property type="protein sequence ID" value="VDO34951.1"/>
    <property type="molecule type" value="Genomic_DNA"/>
</dbReference>
<dbReference type="Pfam" id="PF07807">
    <property type="entry name" value="RED_C"/>
    <property type="match status" value="1"/>
</dbReference>
<dbReference type="Proteomes" id="UP000268014">
    <property type="component" value="Unassembled WGS sequence"/>
</dbReference>
<dbReference type="InterPro" id="IPR012916">
    <property type="entry name" value="RED_N"/>
</dbReference>
<reference evidence="8 9" key="2">
    <citation type="submission" date="2018-11" db="EMBL/GenBank/DDBJ databases">
        <authorList>
            <consortium name="Pathogen Informatics"/>
        </authorList>
    </citation>
    <scope>NUCLEOTIDE SEQUENCE [LARGE SCALE GENOMIC DNA]</scope>
    <source>
        <strain evidence="8 9">MHpl1</strain>
    </source>
</reference>
<feature type="compositionally biased region" description="Basic and acidic residues" evidence="5">
    <location>
        <begin position="299"/>
        <end position="399"/>
    </location>
</feature>
<dbReference type="InterPro" id="IPR039896">
    <property type="entry name" value="Red-like"/>
</dbReference>
<keyword evidence="3" id="KW-0677">Repeat</keyword>
<evidence type="ECO:0000259" key="7">
    <source>
        <dbReference type="Pfam" id="PF07808"/>
    </source>
</evidence>
<feature type="domain" description="Protein RED C-terminal" evidence="6">
    <location>
        <begin position="403"/>
        <end position="505"/>
    </location>
</feature>
<dbReference type="GO" id="GO:0005634">
    <property type="term" value="C:nucleus"/>
    <property type="evidence" value="ECO:0007669"/>
    <property type="project" value="UniProtKB-SubCell"/>
</dbReference>
<comment type="similarity">
    <text evidence="2">Belongs to the RED family.</text>
</comment>
<dbReference type="AlphaFoldDB" id="A0A0N4WD41"/>
<evidence type="ECO:0000256" key="4">
    <source>
        <dbReference type="ARBA" id="ARBA00023242"/>
    </source>
</evidence>
<evidence type="ECO:0000256" key="5">
    <source>
        <dbReference type="SAM" id="MobiDB-lite"/>
    </source>
</evidence>
<evidence type="ECO:0000313" key="9">
    <source>
        <dbReference type="Proteomes" id="UP000268014"/>
    </source>
</evidence>
<evidence type="ECO:0000313" key="8">
    <source>
        <dbReference type="EMBL" id="VDO34951.1"/>
    </source>
</evidence>
<accession>A0A0N4WD41</accession>
<evidence type="ECO:0000256" key="1">
    <source>
        <dbReference type="ARBA" id="ARBA00004123"/>
    </source>
</evidence>
<dbReference type="OMA" id="WQQTNGY"/>
<dbReference type="WBParaSite" id="HPLM_0000847801-mRNA-1">
    <property type="protein sequence ID" value="HPLM_0000847801-mRNA-1"/>
    <property type="gene ID" value="HPLM_0000847801"/>
</dbReference>
<keyword evidence="9" id="KW-1185">Reference proteome</keyword>
<gene>
    <name evidence="8" type="ORF">HPLM_LOCUS8470</name>
</gene>
<feature type="region of interest" description="Disordered" evidence="5">
    <location>
        <begin position="272"/>
        <end position="424"/>
    </location>
</feature>
<keyword evidence="4" id="KW-0539">Nucleus</keyword>
<evidence type="ECO:0000313" key="10">
    <source>
        <dbReference type="WBParaSite" id="HPLM_0000847801-mRNA-1"/>
    </source>
</evidence>
<organism evidence="10">
    <name type="scientific">Haemonchus placei</name>
    <name type="common">Barber's pole worm</name>
    <dbReference type="NCBI Taxonomy" id="6290"/>
    <lineage>
        <taxon>Eukaryota</taxon>
        <taxon>Metazoa</taxon>
        <taxon>Ecdysozoa</taxon>
        <taxon>Nematoda</taxon>
        <taxon>Chromadorea</taxon>
        <taxon>Rhabditida</taxon>
        <taxon>Rhabditina</taxon>
        <taxon>Rhabditomorpha</taxon>
        <taxon>Strongyloidea</taxon>
        <taxon>Trichostrongylidae</taxon>
        <taxon>Haemonchus</taxon>
    </lineage>
</organism>